<protein>
    <submittedName>
        <fullName evidence="2">Epimerase</fullName>
    </submittedName>
</protein>
<organism evidence="2 3">
    <name type="scientific">Bradyrhizobium rifense</name>
    <dbReference type="NCBI Taxonomy" id="515499"/>
    <lineage>
        <taxon>Bacteria</taxon>
        <taxon>Pseudomonadati</taxon>
        <taxon>Pseudomonadota</taxon>
        <taxon>Alphaproteobacteria</taxon>
        <taxon>Hyphomicrobiales</taxon>
        <taxon>Nitrobacteraceae</taxon>
        <taxon>Bradyrhizobium</taxon>
    </lineage>
</organism>
<dbReference type="Gene3D" id="3.40.50.720">
    <property type="entry name" value="NAD(P)-binding Rossmann-like Domain"/>
    <property type="match status" value="2"/>
</dbReference>
<dbReference type="Proteomes" id="UP000324758">
    <property type="component" value="Unassembled WGS sequence"/>
</dbReference>
<dbReference type="AlphaFoldDB" id="A0A5D3K730"/>
<dbReference type="InterPro" id="IPR036291">
    <property type="entry name" value="NAD(P)-bd_dom_sf"/>
</dbReference>
<evidence type="ECO:0000313" key="3">
    <source>
        <dbReference type="Proteomes" id="UP000324758"/>
    </source>
</evidence>
<comment type="caution">
    <text evidence="2">The sequence shown here is derived from an EMBL/GenBank/DDBJ whole genome shotgun (WGS) entry which is preliminary data.</text>
</comment>
<dbReference type="PANTHER" id="PTHR12126">
    <property type="entry name" value="NADH-UBIQUINONE OXIDOREDUCTASE 39 KDA SUBUNIT-RELATED"/>
    <property type="match status" value="1"/>
</dbReference>
<dbReference type="Pfam" id="PF01370">
    <property type="entry name" value="Epimerase"/>
    <property type="match status" value="1"/>
</dbReference>
<name>A0A5D3K730_9BRAD</name>
<reference evidence="2 3" key="1">
    <citation type="submission" date="2019-08" db="EMBL/GenBank/DDBJ databases">
        <title>Bradyrhizobium hipponensis sp. nov., a rhizobium isolated from a Lupinus angustifolius root nodule in Tunisia.</title>
        <authorList>
            <person name="Off K."/>
            <person name="Rejili M."/>
            <person name="Mars M."/>
            <person name="Brachmann A."/>
            <person name="Marin M."/>
        </authorList>
    </citation>
    <scope>NUCLEOTIDE SEQUENCE [LARGE SCALE GENOMIC DNA]</scope>
    <source>
        <strain evidence="2 3">CTAW71</strain>
    </source>
</reference>
<accession>A0A5D3K730</accession>
<proteinExistence type="predicted"/>
<evidence type="ECO:0000313" key="2">
    <source>
        <dbReference type="EMBL" id="TYL91704.1"/>
    </source>
</evidence>
<dbReference type="InterPro" id="IPR051207">
    <property type="entry name" value="ComplexI_NDUFA9_subunit"/>
</dbReference>
<dbReference type="OrthoDB" id="5565437at2"/>
<dbReference type="GO" id="GO:0044877">
    <property type="term" value="F:protein-containing complex binding"/>
    <property type="evidence" value="ECO:0007669"/>
    <property type="project" value="TreeGrafter"/>
</dbReference>
<dbReference type="SUPFAM" id="SSF51735">
    <property type="entry name" value="NAD(P)-binding Rossmann-fold domains"/>
    <property type="match status" value="1"/>
</dbReference>
<dbReference type="EMBL" id="VSSS01000042">
    <property type="protein sequence ID" value="TYL91704.1"/>
    <property type="molecule type" value="Genomic_DNA"/>
</dbReference>
<sequence>MSSANEKRCLVIGATGLVGGHILRLLLQSGQRPLALSRSRKSATNVDWFCGDLAKPEALNFPAFTTLYCTADAILLADALPHIFNPSLKRIVVFSSTSVMTKRDSEVAEERELLGRLAEAEDKIVLACKRNNVEWTVLRPTLIYDPGRDTNITPLSRLIRRFGFMPLVGGGSGLRQPVHAEDLASGAIAAASTASAANKFYSLPGGETLTYREMIGRIFEGMGVPQRTISIPASLWKAAFVFAKPLFPGANVAMGTRMTKDMIFDSKPASQDFGWTPRTFHPLFDRSPVKKPS</sequence>
<dbReference type="InterPro" id="IPR001509">
    <property type="entry name" value="Epimerase_deHydtase"/>
</dbReference>
<feature type="domain" description="NAD-dependent epimerase/dehydratase" evidence="1">
    <location>
        <begin position="10"/>
        <end position="60"/>
    </location>
</feature>
<evidence type="ECO:0000259" key="1">
    <source>
        <dbReference type="Pfam" id="PF01370"/>
    </source>
</evidence>
<dbReference type="RefSeq" id="WP_148775291.1">
    <property type="nucleotide sequence ID" value="NZ_VSSS01000042.1"/>
</dbReference>
<dbReference type="PANTHER" id="PTHR12126:SF11">
    <property type="entry name" value="NADH DEHYDROGENASE [UBIQUINONE] 1 ALPHA SUBCOMPLEX SUBUNIT 9, MITOCHONDRIAL"/>
    <property type="match status" value="1"/>
</dbReference>
<gene>
    <name evidence="2" type="ORF">FXB40_27660</name>
</gene>
<keyword evidence="3" id="KW-1185">Reference proteome</keyword>